<sequence length="70" mass="8280">MRVSLNWITRLRGGFSNQPANFKTGVIIMAERKRVRRNTLERRCLGKSFKRLFVKSPKGVFKMLEKIKRV</sequence>
<evidence type="ECO:0000313" key="2">
    <source>
        <dbReference type="Proteomes" id="UP000216354"/>
    </source>
</evidence>
<comment type="caution">
    <text evidence="1">The sequence shown here is derived from an EMBL/GenBank/DDBJ whole genome shotgun (WGS) entry which is preliminary data.</text>
</comment>
<dbReference type="EMBL" id="NEVR01000001">
    <property type="protein sequence ID" value="OZI69230.1"/>
    <property type="molecule type" value="Genomic_DNA"/>
</dbReference>
<dbReference type="Proteomes" id="UP000216354">
    <property type="component" value="Unassembled WGS sequence"/>
</dbReference>
<accession>A0ABX4F649</accession>
<reference evidence="1 2" key="1">
    <citation type="submission" date="2017-05" db="EMBL/GenBank/DDBJ databases">
        <title>Complete and WGS of Bordetella genogroups.</title>
        <authorList>
            <person name="Spilker T."/>
            <person name="Lipuma J."/>
        </authorList>
    </citation>
    <scope>NUCLEOTIDE SEQUENCE [LARGE SCALE GENOMIC DNA]</scope>
    <source>
        <strain evidence="1 2">AU9795</strain>
    </source>
</reference>
<proteinExistence type="predicted"/>
<protein>
    <submittedName>
        <fullName evidence="1">Uncharacterized protein</fullName>
    </submittedName>
</protein>
<keyword evidence="2" id="KW-1185">Reference proteome</keyword>
<name>A0ABX4F649_9BORD</name>
<evidence type="ECO:0000313" key="1">
    <source>
        <dbReference type="EMBL" id="OZI69230.1"/>
    </source>
</evidence>
<gene>
    <name evidence="1" type="ORF">CAL27_07265</name>
</gene>
<organism evidence="1 2">
    <name type="scientific">Bordetella genomosp. 1</name>
    <dbReference type="NCBI Taxonomy" id="1395607"/>
    <lineage>
        <taxon>Bacteria</taxon>
        <taxon>Pseudomonadati</taxon>
        <taxon>Pseudomonadota</taxon>
        <taxon>Betaproteobacteria</taxon>
        <taxon>Burkholderiales</taxon>
        <taxon>Alcaligenaceae</taxon>
        <taxon>Bordetella</taxon>
    </lineage>
</organism>